<reference evidence="6" key="1">
    <citation type="journal article" date="2020" name="Stud. Mycol.">
        <title>101 Dothideomycetes genomes: a test case for predicting lifestyles and emergence of pathogens.</title>
        <authorList>
            <person name="Haridas S."/>
            <person name="Albert R."/>
            <person name="Binder M."/>
            <person name="Bloem J."/>
            <person name="Labutti K."/>
            <person name="Salamov A."/>
            <person name="Andreopoulos B."/>
            <person name="Baker S."/>
            <person name="Barry K."/>
            <person name="Bills G."/>
            <person name="Bluhm B."/>
            <person name="Cannon C."/>
            <person name="Castanera R."/>
            <person name="Culley D."/>
            <person name="Daum C."/>
            <person name="Ezra D."/>
            <person name="Gonzalez J."/>
            <person name="Henrissat B."/>
            <person name="Kuo A."/>
            <person name="Liang C."/>
            <person name="Lipzen A."/>
            <person name="Lutzoni F."/>
            <person name="Magnuson J."/>
            <person name="Mondo S."/>
            <person name="Nolan M."/>
            <person name="Ohm R."/>
            <person name="Pangilinan J."/>
            <person name="Park H.-J."/>
            <person name="Ramirez L."/>
            <person name="Alfaro M."/>
            <person name="Sun H."/>
            <person name="Tritt A."/>
            <person name="Yoshinaga Y."/>
            <person name="Zwiers L.-H."/>
            <person name="Turgeon B."/>
            <person name="Goodwin S."/>
            <person name="Spatafora J."/>
            <person name="Crous P."/>
            <person name="Grigoriev I."/>
        </authorList>
    </citation>
    <scope>NUCLEOTIDE SEQUENCE</scope>
    <source>
        <strain evidence="6">CBS 262.69</strain>
    </source>
</reference>
<dbReference type="GO" id="GO:0005654">
    <property type="term" value="C:nucleoplasm"/>
    <property type="evidence" value="ECO:0007669"/>
    <property type="project" value="TreeGrafter"/>
</dbReference>
<dbReference type="EMBL" id="ML996694">
    <property type="protein sequence ID" value="KAF2400619.1"/>
    <property type="molecule type" value="Genomic_DNA"/>
</dbReference>
<dbReference type="GO" id="GO:0072542">
    <property type="term" value="F:protein phosphatase activator activity"/>
    <property type="evidence" value="ECO:0007669"/>
    <property type="project" value="TreeGrafter"/>
</dbReference>
<evidence type="ECO:0000256" key="1">
    <source>
        <dbReference type="ARBA" id="ARBA00004123"/>
    </source>
</evidence>
<feature type="domain" description="Serine/threonine-protein phosphatase 4 regulatory subunit 3-like central" evidence="4">
    <location>
        <begin position="141"/>
        <end position="645"/>
    </location>
</feature>
<dbReference type="Gene3D" id="2.30.29.30">
    <property type="entry name" value="Pleckstrin-homology domain (PH domain)/Phosphotyrosine-binding domain (PTB)"/>
    <property type="match status" value="1"/>
</dbReference>
<feature type="compositionally biased region" description="Pro residues" evidence="3">
    <location>
        <begin position="748"/>
        <end position="762"/>
    </location>
</feature>
<feature type="compositionally biased region" description="Acidic residues" evidence="3">
    <location>
        <begin position="689"/>
        <end position="698"/>
    </location>
</feature>
<organism evidence="6 7">
    <name type="scientific">Trichodelitschia bisporula</name>
    <dbReference type="NCBI Taxonomy" id="703511"/>
    <lineage>
        <taxon>Eukaryota</taxon>
        <taxon>Fungi</taxon>
        <taxon>Dikarya</taxon>
        <taxon>Ascomycota</taxon>
        <taxon>Pezizomycotina</taxon>
        <taxon>Dothideomycetes</taxon>
        <taxon>Dothideomycetes incertae sedis</taxon>
        <taxon>Phaeotrichales</taxon>
        <taxon>Phaeotrichaceae</taxon>
        <taxon>Trichodelitschia</taxon>
    </lineage>
</organism>
<feature type="region of interest" description="Disordered" evidence="3">
    <location>
        <begin position="688"/>
        <end position="843"/>
    </location>
</feature>
<dbReference type="GO" id="GO:0006974">
    <property type="term" value="P:DNA damage response"/>
    <property type="evidence" value="ECO:0007669"/>
    <property type="project" value="TreeGrafter"/>
</dbReference>
<evidence type="ECO:0000256" key="3">
    <source>
        <dbReference type="SAM" id="MobiDB-lite"/>
    </source>
</evidence>
<dbReference type="Pfam" id="PF22972">
    <property type="entry name" value="EVH1_PP4R3"/>
    <property type="match status" value="1"/>
</dbReference>
<dbReference type="InterPro" id="IPR006887">
    <property type="entry name" value="P4R3-like_central_dom"/>
</dbReference>
<dbReference type="OrthoDB" id="27483at2759"/>
<dbReference type="GO" id="GO:0030289">
    <property type="term" value="C:protein phosphatase 4 complex"/>
    <property type="evidence" value="ECO:0007669"/>
    <property type="project" value="TreeGrafter"/>
</dbReference>
<feature type="domain" description="PP4R3 EVH1-like" evidence="5">
    <location>
        <begin position="11"/>
        <end position="107"/>
    </location>
</feature>
<dbReference type="SUPFAM" id="SSF50729">
    <property type="entry name" value="PH domain-like"/>
    <property type="match status" value="1"/>
</dbReference>
<keyword evidence="7" id="KW-1185">Reference proteome</keyword>
<dbReference type="InterPro" id="IPR016024">
    <property type="entry name" value="ARM-type_fold"/>
</dbReference>
<accession>A0A6G1HXS5</accession>
<evidence type="ECO:0000313" key="6">
    <source>
        <dbReference type="EMBL" id="KAF2400619.1"/>
    </source>
</evidence>
<feature type="compositionally biased region" description="Low complexity" evidence="3">
    <location>
        <begin position="791"/>
        <end position="805"/>
    </location>
</feature>
<name>A0A6G1HXS5_9PEZI</name>
<dbReference type="Pfam" id="PF04802">
    <property type="entry name" value="PP4R3"/>
    <property type="match status" value="1"/>
</dbReference>
<dbReference type="InterPro" id="IPR055236">
    <property type="entry name" value="EVH1_PP4R3"/>
</dbReference>
<dbReference type="SUPFAM" id="SSF48371">
    <property type="entry name" value="ARM repeat"/>
    <property type="match status" value="1"/>
</dbReference>
<gene>
    <name evidence="6" type="ORF">EJ06DRAFT_509426</name>
</gene>
<evidence type="ECO:0000256" key="2">
    <source>
        <dbReference type="ARBA" id="ARBA00023242"/>
    </source>
</evidence>
<dbReference type="PANTHER" id="PTHR23318:SF0">
    <property type="entry name" value="SERINE_THREONINE-PROTEIN PHOSPHATASE 4 REGULATORY SUBUNIT 3"/>
    <property type="match status" value="1"/>
</dbReference>
<dbReference type="Proteomes" id="UP000799640">
    <property type="component" value="Unassembled WGS sequence"/>
</dbReference>
<dbReference type="PANTHER" id="PTHR23318">
    <property type="entry name" value="ATP SYNTHASE GAMMA-RELATED"/>
    <property type="match status" value="1"/>
</dbReference>
<proteinExistence type="predicted"/>
<comment type="subcellular location">
    <subcellularLocation>
        <location evidence="1">Nucleus</location>
    </subcellularLocation>
</comment>
<dbReference type="AlphaFoldDB" id="A0A6G1HXS5"/>
<protein>
    <submittedName>
        <fullName evidence="6">DUF625-domain-containing protein</fullName>
    </submittedName>
</protein>
<keyword evidence="2" id="KW-0539">Nucleus</keyword>
<evidence type="ECO:0000259" key="5">
    <source>
        <dbReference type="Pfam" id="PF22972"/>
    </source>
</evidence>
<evidence type="ECO:0000313" key="7">
    <source>
        <dbReference type="Proteomes" id="UP000799640"/>
    </source>
</evidence>
<dbReference type="InterPro" id="IPR051137">
    <property type="entry name" value="PP4R3-like"/>
</dbReference>
<dbReference type="InterPro" id="IPR011993">
    <property type="entry name" value="PH-like_dom_sf"/>
</dbReference>
<evidence type="ECO:0000259" key="4">
    <source>
        <dbReference type="Pfam" id="PF04802"/>
    </source>
</evidence>
<sequence>MALVAPPAHERKRVKVYELRSNDWFDRGTGFCTGHLVNEEARIHVESEDDPARILLDARISREDGYQKQQDTLIVWTDANVTDMALSFQEPEGCAAIWEFVSEAQQRLGGGPVAGDGLSDDVMDSAHSFSLPPPELGNLPDIENAMRQANATAQGRDAMAKFVVSADYIAKLVPLVEMAEDLESLVDLHRLCNMMKTLILLNDTSIMEYVVTDEVILGVVGALEYDPDFPSHKANHRQYLADPSRFKEVVKWEDPVIRRKIHHTYRLLYLKDVVMARILDDPTFGVLNSLIFFNQVDIVQYVQNNAVFLRELFGLFGPQETDVRRKKEAVMLIQQCCQIAKNLQANARQMLYSSFITSGLFSVITFALKHVNASIRMAGAEILMALIEHDSLMLRGQIFKAIQDQTKPLTDTLIELLLAETDLGVKSHMADAIKILLDPTANTQSMEAIGRQNVDFFARFRSNSAMAQPENFGLEFYTASAKKLFRPLRELEGRESMRTLTQQEIALYSHLVEVLWYFVRQHSLRSRGFLEQENLSARVAQLMQCPEKHLKLTALKYFRVCIGLHDPFYSRQITANRLFEPVLDIVDQTMARDNLLNSACLELFEFIKRENMKDLVLHLVENYQERLERITYVPTFRELIDKYEQYIAPPPENLSFTSVETEATPLRLRNSGHFTGLAEPDPVQAAYFEEGDDGDENAEPPPPATNGSTPVKPLVDYPEDDDEPMDILAGDMTSDPSDPAPTIEAAPPSTPSPPQNAAPSPPERVAEKRRREEDDDDELGKLTAQPKRRSSSSSLGSATGVTAASVGTGMNTRRKKGLGGKDGGAGKKISISLAVKSGEREGA</sequence>